<evidence type="ECO:0000313" key="9">
    <source>
        <dbReference type="EMBL" id="XBP69700.1"/>
    </source>
</evidence>
<dbReference type="InterPro" id="IPR032831">
    <property type="entry name" value="LptM_cons"/>
</dbReference>
<dbReference type="RefSeq" id="WP_349278501.1">
    <property type="nucleotide sequence ID" value="NZ_CBCSCU010000016.1"/>
</dbReference>
<feature type="chain" id="PRO_5043795421" evidence="8">
    <location>
        <begin position="28"/>
        <end position="75"/>
    </location>
</feature>
<keyword evidence="3" id="KW-0472">Membrane</keyword>
<evidence type="ECO:0000256" key="4">
    <source>
        <dbReference type="ARBA" id="ARBA00023139"/>
    </source>
</evidence>
<feature type="signal peptide" evidence="8">
    <location>
        <begin position="1"/>
        <end position="27"/>
    </location>
</feature>
<evidence type="ECO:0000256" key="1">
    <source>
        <dbReference type="ARBA" id="ARBA00004459"/>
    </source>
</evidence>
<sequence length="75" mass="7459">MVFSPRILGRLYAVVCRHGLIAAVAGAAVLSGCGQKGPLFLPVPPQMPQPLAMPPGLSQTPAGVTAPAPAASASK</sequence>
<evidence type="ECO:0000256" key="7">
    <source>
        <dbReference type="SAM" id="MobiDB-lite"/>
    </source>
</evidence>
<dbReference type="NCBIfam" id="NF047847">
    <property type="entry name" value="SS_mature_LptM"/>
    <property type="match status" value="1"/>
</dbReference>
<comment type="subcellular location">
    <subcellularLocation>
        <location evidence="1">Cell outer membrane</location>
        <topology evidence="1">Lipid-anchor</topology>
    </subcellularLocation>
</comment>
<dbReference type="Pfam" id="PF13627">
    <property type="entry name" value="LptM_cons"/>
    <property type="match status" value="1"/>
</dbReference>
<dbReference type="PROSITE" id="PS51257">
    <property type="entry name" value="PROKAR_LIPOPROTEIN"/>
    <property type="match status" value="1"/>
</dbReference>
<feature type="region of interest" description="Disordered" evidence="7">
    <location>
        <begin position="50"/>
        <end position="75"/>
    </location>
</feature>
<protein>
    <submittedName>
        <fullName evidence="9">Lipoprotein</fullName>
    </submittedName>
</protein>
<evidence type="ECO:0000256" key="3">
    <source>
        <dbReference type="ARBA" id="ARBA00023136"/>
    </source>
</evidence>
<keyword evidence="4" id="KW-0564">Palmitate</keyword>
<organism evidence="9">
    <name type="scientific">Polaromonas hydrogenivorans</name>
    <dbReference type="NCBI Taxonomy" id="335476"/>
    <lineage>
        <taxon>Bacteria</taxon>
        <taxon>Pseudomonadati</taxon>
        <taxon>Pseudomonadota</taxon>
        <taxon>Betaproteobacteria</taxon>
        <taxon>Burkholderiales</taxon>
        <taxon>Comamonadaceae</taxon>
        <taxon>Polaromonas</taxon>
    </lineage>
</organism>
<reference evidence="9" key="1">
    <citation type="submission" date="2024-05" db="EMBL/GenBank/DDBJ databases">
        <authorList>
            <person name="Bunk B."/>
            <person name="Swiderski J."/>
            <person name="Sproer C."/>
            <person name="Thiel V."/>
        </authorList>
    </citation>
    <scope>NUCLEOTIDE SEQUENCE</scope>
    <source>
        <strain evidence="9">DSM 17735</strain>
    </source>
</reference>
<dbReference type="EMBL" id="CP157675">
    <property type="protein sequence ID" value="XBP69700.1"/>
    <property type="molecule type" value="Genomic_DNA"/>
</dbReference>
<proteinExistence type="predicted"/>
<accession>A0AAU7LQ13</accession>
<keyword evidence="5" id="KW-0998">Cell outer membrane</keyword>
<evidence type="ECO:0000256" key="6">
    <source>
        <dbReference type="ARBA" id="ARBA00023288"/>
    </source>
</evidence>
<evidence type="ECO:0000256" key="2">
    <source>
        <dbReference type="ARBA" id="ARBA00022729"/>
    </source>
</evidence>
<evidence type="ECO:0000256" key="8">
    <source>
        <dbReference type="SAM" id="SignalP"/>
    </source>
</evidence>
<dbReference type="GO" id="GO:0009279">
    <property type="term" value="C:cell outer membrane"/>
    <property type="evidence" value="ECO:0007669"/>
    <property type="project" value="UniProtKB-SubCell"/>
</dbReference>
<name>A0AAU7LQ13_9BURK</name>
<evidence type="ECO:0000256" key="5">
    <source>
        <dbReference type="ARBA" id="ARBA00023237"/>
    </source>
</evidence>
<dbReference type="AlphaFoldDB" id="A0AAU7LQ13"/>
<gene>
    <name evidence="9" type="ORF">ABLV49_17710</name>
</gene>
<keyword evidence="6 9" id="KW-0449">Lipoprotein</keyword>
<keyword evidence="2 8" id="KW-0732">Signal</keyword>
<feature type="compositionally biased region" description="Low complexity" evidence="7">
    <location>
        <begin position="66"/>
        <end position="75"/>
    </location>
</feature>